<dbReference type="AlphaFoldDB" id="A0A392UKD7"/>
<reference evidence="1 2" key="1">
    <citation type="journal article" date="2018" name="Front. Plant Sci.">
        <title>Red Clover (Trifolium pratense) and Zigzag Clover (T. medium) - A Picture of Genomic Similarities and Differences.</title>
        <authorList>
            <person name="Dluhosova J."/>
            <person name="Istvanek J."/>
            <person name="Nedelnik J."/>
            <person name="Repkova J."/>
        </authorList>
    </citation>
    <scope>NUCLEOTIDE SEQUENCE [LARGE SCALE GENOMIC DNA]</scope>
    <source>
        <strain evidence="2">cv. 10/8</strain>
        <tissue evidence="1">Leaf</tissue>
    </source>
</reference>
<dbReference type="EMBL" id="LXQA010853321">
    <property type="protein sequence ID" value="MCI74099.1"/>
    <property type="molecule type" value="Genomic_DNA"/>
</dbReference>
<sequence length="57" mass="6352">GKILRSLPQQWRPKVTTIEEAKDLKKLSLESLISNLRSHAMILNADVPLKNSKSAAL</sequence>
<keyword evidence="1" id="KW-0030">Aminoacyl-tRNA synthetase</keyword>
<dbReference type="Proteomes" id="UP000265520">
    <property type="component" value="Unassembled WGS sequence"/>
</dbReference>
<name>A0A392UKD7_9FABA</name>
<keyword evidence="2" id="KW-1185">Reference proteome</keyword>
<keyword evidence="1" id="KW-0436">Ligase</keyword>
<organism evidence="1 2">
    <name type="scientific">Trifolium medium</name>
    <dbReference type="NCBI Taxonomy" id="97028"/>
    <lineage>
        <taxon>Eukaryota</taxon>
        <taxon>Viridiplantae</taxon>
        <taxon>Streptophyta</taxon>
        <taxon>Embryophyta</taxon>
        <taxon>Tracheophyta</taxon>
        <taxon>Spermatophyta</taxon>
        <taxon>Magnoliopsida</taxon>
        <taxon>eudicotyledons</taxon>
        <taxon>Gunneridae</taxon>
        <taxon>Pentapetalae</taxon>
        <taxon>rosids</taxon>
        <taxon>fabids</taxon>
        <taxon>Fabales</taxon>
        <taxon>Fabaceae</taxon>
        <taxon>Papilionoideae</taxon>
        <taxon>50 kb inversion clade</taxon>
        <taxon>NPAAA clade</taxon>
        <taxon>Hologalegina</taxon>
        <taxon>IRL clade</taxon>
        <taxon>Trifolieae</taxon>
        <taxon>Trifolium</taxon>
    </lineage>
</organism>
<comment type="caution">
    <text evidence="1">The sequence shown here is derived from an EMBL/GenBank/DDBJ whole genome shotgun (WGS) entry which is preliminary data.</text>
</comment>
<accession>A0A392UKD7</accession>
<evidence type="ECO:0000313" key="1">
    <source>
        <dbReference type="EMBL" id="MCI74099.1"/>
    </source>
</evidence>
<protein>
    <submittedName>
        <fullName evidence="1">Aspartyl-tRNA synthetase</fullName>
    </submittedName>
</protein>
<proteinExistence type="predicted"/>
<dbReference type="GO" id="GO:0004812">
    <property type="term" value="F:aminoacyl-tRNA ligase activity"/>
    <property type="evidence" value="ECO:0007669"/>
    <property type="project" value="UniProtKB-KW"/>
</dbReference>
<feature type="non-terminal residue" evidence="1">
    <location>
        <position position="1"/>
    </location>
</feature>
<evidence type="ECO:0000313" key="2">
    <source>
        <dbReference type="Proteomes" id="UP000265520"/>
    </source>
</evidence>